<feature type="region of interest" description="Disordered" evidence="1">
    <location>
        <begin position="1"/>
        <end position="35"/>
    </location>
</feature>
<dbReference type="SMART" id="SM01276">
    <property type="entry name" value="M60-like"/>
    <property type="match status" value="1"/>
</dbReference>
<dbReference type="Pfam" id="PF17291">
    <property type="entry name" value="M60-like_N"/>
    <property type="match status" value="1"/>
</dbReference>
<feature type="domain" description="Peptidase M60" evidence="2">
    <location>
        <begin position="386"/>
        <end position="697"/>
    </location>
</feature>
<evidence type="ECO:0000256" key="1">
    <source>
        <dbReference type="SAM" id="MobiDB-lite"/>
    </source>
</evidence>
<evidence type="ECO:0000313" key="3">
    <source>
        <dbReference type="EMBL" id="OHT02909.1"/>
    </source>
</evidence>
<accession>A0A1J4K072</accession>
<evidence type="ECO:0000259" key="2">
    <source>
        <dbReference type="PROSITE" id="PS51723"/>
    </source>
</evidence>
<sequence>MGCGFSNQRPKISAQIATKQIPSDNEDPISSQRSTEEAFYDQIMKDVETISKPDDINPIVCLDINSFPLVVARLYLNEETPTNISLPIISASTYGDGRVVCFGSIEYMSKSSLNVKDTKHMVYNCLKWAVNRARTTKPALLLNIPEPYQTEFRKYLEKHSINTEMSEDISNFNDYRLIITTSSCPASELFEEFVNDGGALVCFFNTASDSNNGDDEMSFSMNKVLSNFGLGFTLCTLNVGEFNTNRIKASSNFSDIKDICFRSAVDDYQNEISKSSVSETILDDLVTTLRFYLAILSVDSGNSESSELIQRTVNSTWEYLKDSGYNSPDGLCPKISHSICIILLSQLTYKLPPAEIKPVPEVEIFPGKVGNIKCGTFKKRFKISSFEWVSTGLFLPYGIIATVRPSQLFDHVHLQIGAHHESLLSKQGPWKRWPNIIMSYPLSFPELRIASPYGGLVFIVIDNLKSENQLNEEEIELEIEFENFVECPRLDFNDSSIFDSTKNIEVPWAELDLQSIIFTIPSSYLHKITNQKELCDRFSKLVNKIIDFTSSSENRRPFRVVFDIELPEDQPVCGYPLVFLIDDIDSILFCDEPTPELLTLLTLLTIVSIRENCLDSITESAVSQIAASLAIREVWNKYCPLNVITNDTLFSSFWTIESFAPNVLKKTLEMFQNPNFSVQDTPEEKWGVFVREMCIIGRKDFRTVLQKERPIPPSIKADFFDYPPFEVLSS</sequence>
<reference evidence="3" key="1">
    <citation type="submission" date="2016-10" db="EMBL/GenBank/DDBJ databases">
        <authorList>
            <person name="Benchimol M."/>
            <person name="Almeida L.G."/>
            <person name="Vasconcelos A.T."/>
            <person name="Perreira-Neves A."/>
            <person name="Rosa I.A."/>
            <person name="Tasca T."/>
            <person name="Bogo M.R."/>
            <person name="de Souza W."/>
        </authorList>
    </citation>
    <scope>NUCLEOTIDE SEQUENCE [LARGE SCALE GENOMIC DNA]</scope>
    <source>
        <strain evidence="3">K</strain>
    </source>
</reference>
<dbReference type="OrthoDB" id="10260387at2759"/>
<dbReference type="GeneID" id="94828124"/>
<organism evidence="3 4">
    <name type="scientific">Tritrichomonas foetus</name>
    <dbReference type="NCBI Taxonomy" id="1144522"/>
    <lineage>
        <taxon>Eukaryota</taxon>
        <taxon>Metamonada</taxon>
        <taxon>Parabasalia</taxon>
        <taxon>Tritrichomonadida</taxon>
        <taxon>Tritrichomonadidae</taxon>
        <taxon>Tritrichomonas</taxon>
    </lineage>
</organism>
<gene>
    <name evidence="3" type="ORF">TRFO_06975</name>
</gene>
<dbReference type="EMBL" id="MLAK01000849">
    <property type="protein sequence ID" value="OHT02909.1"/>
    <property type="molecule type" value="Genomic_DNA"/>
</dbReference>
<protein>
    <recommendedName>
        <fullName evidence="2">Peptidase M60 domain-containing protein</fullName>
    </recommendedName>
</protein>
<dbReference type="VEuPathDB" id="TrichDB:TRFO_06975"/>
<dbReference type="PROSITE" id="PS51723">
    <property type="entry name" value="PEPTIDASE_M60"/>
    <property type="match status" value="1"/>
</dbReference>
<dbReference type="AlphaFoldDB" id="A0A1J4K072"/>
<proteinExistence type="predicted"/>
<name>A0A1J4K072_9EUKA</name>
<dbReference type="InterPro" id="IPR031161">
    <property type="entry name" value="Peptidase_M60_dom"/>
</dbReference>
<dbReference type="PANTHER" id="PTHR15730:SF5">
    <property type="entry name" value="SI:CH211-210B2.2-RELATED"/>
    <property type="match status" value="1"/>
</dbReference>
<comment type="caution">
    <text evidence="3">The sequence shown here is derived from an EMBL/GenBank/DDBJ whole genome shotgun (WGS) entry which is preliminary data.</text>
</comment>
<dbReference type="InterPro" id="IPR035423">
    <property type="entry name" value="M60-like_N"/>
</dbReference>
<feature type="compositionally biased region" description="Polar residues" evidence="1">
    <location>
        <begin position="1"/>
        <end position="33"/>
    </location>
</feature>
<dbReference type="PANTHER" id="PTHR15730">
    <property type="entry name" value="EXPERIMENTAL AUTOIMMUNE PROSTATITIS ANTIGEN 2-RELATED"/>
    <property type="match status" value="1"/>
</dbReference>
<keyword evidence="4" id="KW-1185">Reference proteome</keyword>
<dbReference type="InterPro" id="IPR051244">
    <property type="entry name" value="TCAF"/>
</dbReference>
<evidence type="ECO:0000313" key="4">
    <source>
        <dbReference type="Proteomes" id="UP000179807"/>
    </source>
</evidence>
<dbReference type="Proteomes" id="UP000179807">
    <property type="component" value="Unassembled WGS sequence"/>
</dbReference>
<dbReference type="RefSeq" id="XP_068356045.1">
    <property type="nucleotide sequence ID" value="XM_068493420.1"/>
</dbReference>